<dbReference type="InterPro" id="IPR045739">
    <property type="entry name" value="ACT_dom_pair"/>
</dbReference>
<dbReference type="OrthoDB" id="53154at2157"/>
<evidence type="ECO:0000313" key="3">
    <source>
        <dbReference type="Proteomes" id="UP000246004"/>
    </source>
</evidence>
<dbReference type="AlphaFoldDB" id="A0A2V2BS21"/>
<reference evidence="2 3" key="1">
    <citation type="submission" date="2016-04" db="EMBL/GenBank/DDBJ databases">
        <title>Genome sequence of Methanosphaera cuniculi DSM 4103.</title>
        <authorList>
            <person name="Poehlein A."/>
            <person name="Seedorf H."/>
            <person name="Daniel R."/>
        </authorList>
    </citation>
    <scope>NUCLEOTIDE SEQUENCE [LARGE SCALE GENOMIC DNA]</scope>
    <source>
        <strain evidence="2 3">DSM 4103</strain>
    </source>
</reference>
<feature type="domain" description="ACT" evidence="1">
    <location>
        <begin position="6"/>
        <end position="144"/>
    </location>
</feature>
<evidence type="ECO:0000313" key="2">
    <source>
        <dbReference type="EMBL" id="PWL08218.1"/>
    </source>
</evidence>
<dbReference type="EMBL" id="LWMS01000023">
    <property type="protein sequence ID" value="PWL08218.1"/>
    <property type="molecule type" value="Genomic_DNA"/>
</dbReference>
<dbReference type="InterPro" id="IPR045865">
    <property type="entry name" value="ACT-like_dom_sf"/>
</dbReference>
<sequence length="146" mass="16567">MNDIYVDQLSIFLENKEGRILNILDIIEELDVNIRALSLADTSEFGILRLIVTEPARVKDELENKGFIVKITKVIAVSITDEPGGLNQVLRLLDENKINLEYLYAFIEQKTYNAIVILKLEDMEKALKVLKEGNANIIDSSELYAI</sequence>
<dbReference type="Proteomes" id="UP000246004">
    <property type="component" value="Unassembled WGS sequence"/>
</dbReference>
<organism evidence="2 3">
    <name type="scientific">Methanosphaera cuniculi</name>
    <dbReference type="NCBI Taxonomy" id="1077256"/>
    <lineage>
        <taxon>Archaea</taxon>
        <taxon>Methanobacteriati</taxon>
        <taxon>Methanobacteriota</taxon>
        <taxon>Methanomada group</taxon>
        <taxon>Methanobacteria</taxon>
        <taxon>Methanobacteriales</taxon>
        <taxon>Methanobacteriaceae</taxon>
        <taxon>Methanosphaera</taxon>
    </lineage>
</organism>
<dbReference type="Gene3D" id="3.30.2130.10">
    <property type="entry name" value="VC0802-like"/>
    <property type="match status" value="1"/>
</dbReference>
<dbReference type="PANTHER" id="PTHR40099">
    <property type="entry name" value="ACETOLACTATE SYNTHASE, SMALL SUBUNIT"/>
    <property type="match status" value="1"/>
</dbReference>
<dbReference type="SUPFAM" id="SSF55021">
    <property type="entry name" value="ACT-like"/>
    <property type="match status" value="2"/>
</dbReference>
<dbReference type="RefSeq" id="WP_180738353.1">
    <property type="nucleotide sequence ID" value="NZ_LMVN01000023.1"/>
</dbReference>
<protein>
    <submittedName>
        <fullName evidence="2">ACT domain protein</fullName>
    </submittedName>
</protein>
<dbReference type="PANTHER" id="PTHR40099:SF1">
    <property type="entry name" value="ACETOLACTATE SYNTHASE, SMALL SUBUNIT"/>
    <property type="match status" value="1"/>
</dbReference>
<dbReference type="CDD" id="cd04882">
    <property type="entry name" value="ACT_Bt0572_2"/>
    <property type="match status" value="1"/>
</dbReference>
<name>A0A2V2BS21_9EURY</name>
<dbReference type="Pfam" id="PF19571">
    <property type="entry name" value="ACT_8"/>
    <property type="match status" value="1"/>
</dbReference>
<gene>
    <name evidence="2" type="ORF">MSCUN_08930</name>
</gene>
<proteinExistence type="predicted"/>
<accession>A0A2V2BS21</accession>
<comment type="caution">
    <text evidence="2">The sequence shown here is derived from an EMBL/GenBank/DDBJ whole genome shotgun (WGS) entry which is preliminary data.</text>
</comment>
<evidence type="ECO:0000259" key="1">
    <source>
        <dbReference type="Pfam" id="PF19571"/>
    </source>
</evidence>